<dbReference type="Proteomes" id="UP000178417">
    <property type="component" value="Unassembled WGS sequence"/>
</dbReference>
<dbReference type="AlphaFoldDB" id="A0A1F4SN26"/>
<name>A0A1F4SN26_UNCSA</name>
<proteinExistence type="predicted"/>
<accession>A0A1F4SN26</accession>
<evidence type="ECO:0000313" key="1">
    <source>
        <dbReference type="EMBL" id="OGC21846.1"/>
    </source>
</evidence>
<sequence>MNLQPVTRIWLLLFALTILLTSGCSRTVTQMPTRSNELKMEIELNGTADVQNNRYFVIFSTTESYQIPLPPPNSLDEFLEPGDDPQPGTTTKEGYYAKYYSTWSGYVVIDNFGYTFVKGPFLLNTQASRETIANLGDLSNKLSFIINLETIFGSNIPNNVYFDIVTVSYPPNLKKVPQDIISPPTYKFETISGTILPKSDVDDPSSNITPSLNIINWTVTLE</sequence>
<comment type="caution">
    <text evidence="1">The sequence shown here is derived from an EMBL/GenBank/DDBJ whole genome shotgun (WGS) entry which is preliminary data.</text>
</comment>
<protein>
    <submittedName>
        <fullName evidence="1">Uncharacterized protein</fullName>
    </submittedName>
</protein>
<dbReference type="EMBL" id="MEUB01000035">
    <property type="protein sequence ID" value="OGC21846.1"/>
    <property type="molecule type" value="Genomic_DNA"/>
</dbReference>
<dbReference type="STRING" id="1802579.A2310_01005"/>
<reference evidence="1 2" key="1">
    <citation type="journal article" date="2016" name="Nat. Commun.">
        <title>Thousands of microbial genomes shed light on interconnected biogeochemical processes in an aquifer system.</title>
        <authorList>
            <person name="Anantharaman K."/>
            <person name="Brown C.T."/>
            <person name="Hug L.A."/>
            <person name="Sharon I."/>
            <person name="Castelle C.J."/>
            <person name="Probst A.J."/>
            <person name="Thomas B.C."/>
            <person name="Singh A."/>
            <person name="Wilkins M.J."/>
            <person name="Karaoz U."/>
            <person name="Brodie E.L."/>
            <person name="Williams K.H."/>
            <person name="Hubbard S.S."/>
            <person name="Banfield J.F."/>
        </authorList>
    </citation>
    <scope>NUCLEOTIDE SEQUENCE [LARGE SCALE GENOMIC DNA]</scope>
</reference>
<gene>
    <name evidence="1" type="ORF">A2310_01005</name>
</gene>
<evidence type="ECO:0000313" key="2">
    <source>
        <dbReference type="Proteomes" id="UP000178417"/>
    </source>
</evidence>
<organism evidence="1 2">
    <name type="scientific">candidate division WOR-1 bacterium RIFOXYB2_FULL_37_13</name>
    <dbReference type="NCBI Taxonomy" id="1802579"/>
    <lineage>
        <taxon>Bacteria</taxon>
        <taxon>Bacillati</taxon>
        <taxon>Saganbacteria</taxon>
    </lineage>
</organism>